<sequence length="132" mass="14074">MKKAIGLSDRKVRSRQGSYHDQIVTGSNLKNERESLRSASSHEIPSSWSNKSWVQARAGHGREHSGMRCSRLPQRRHAPTFLQHSSAGGVAGVASSTALAITSTSARAATVAASTLLLTSVISESILQIPVV</sequence>
<proteinExistence type="predicted"/>
<dbReference type="Proteomes" id="UP000652761">
    <property type="component" value="Unassembled WGS sequence"/>
</dbReference>
<feature type="compositionally biased region" description="Polar residues" evidence="1">
    <location>
        <begin position="37"/>
        <end position="53"/>
    </location>
</feature>
<evidence type="ECO:0000256" key="1">
    <source>
        <dbReference type="SAM" id="MobiDB-lite"/>
    </source>
</evidence>
<protein>
    <submittedName>
        <fullName evidence="2">Uncharacterized protein</fullName>
    </submittedName>
</protein>
<name>A0A843XHZ5_COLES</name>
<feature type="compositionally biased region" description="Polar residues" evidence="1">
    <location>
        <begin position="15"/>
        <end position="29"/>
    </location>
</feature>
<gene>
    <name evidence="2" type="ORF">Taro_052199</name>
</gene>
<organism evidence="2 3">
    <name type="scientific">Colocasia esculenta</name>
    <name type="common">Wild taro</name>
    <name type="synonym">Arum esculentum</name>
    <dbReference type="NCBI Taxonomy" id="4460"/>
    <lineage>
        <taxon>Eukaryota</taxon>
        <taxon>Viridiplantae</taxon>
        <taxon>Streptophyta</taxon>
        <taxon>Embryophyta</taxon>
        <taxon>Tracheophyta</taxon>
        <taxon>Spermatophyta</taxon>
        <taxon>Magnoliopsida</taxon>
        <taxon>Liliopsida</taxon>
        <taxon>Araceae</taxon>
        <taxon>Aroideae</taxon>
        <taxon>Colocasieae</taxon>
        <taxon>Colocasia</taxon>
    </lineage>
</organism>
<feature type="region of interest" description="Disordered" evidence="1">
    <location>
        <begin position="1"/>
        <end position="68"/>
    </location>
</feature>
<evidence type="ECO:0000313" key="3">
    <source>
        <dbReference type="Proteomes" id="UP000652761"/>
    </source>
</evidence>
<accession>A0A843XHZ5</accession>
<keyword evidence="3" id="KW-1185">Reference proteome</keyword>
<comment type="caution">
    <text evidence="2">The sequence shown here is derived from an EMBL/GenBank/DDBJ whole genome shotgun (WGS) entry which is preliminary data.</text>
</comment>
<evidence type="ECO:0000313" key="2">
    <source>
        <dbReference type="EMBL" id="MQM19199.1"/>
    </source>
</evidence>
<dbReference type="AlphaFoldDB" id="A0A843XHZ5"/>
<reference evidence="2" key="1">
    <citation type="submission" date="2017-07" db="EMBL/GenBank/DDBJ databases">
        <title>Taro Niue Genome Assembly and Annotation.</title>
        <authorList>
            <person name="Atibalentja N."/>
            <person name="Keating K."/>
            <person name="Fields C.J."/>
        </authorList>
    </citation>
    <scope>NUCLEOTIDE SEQUENCE</scope>
    <source>
        <strain evidence="2">Niue_2</strain>
        <tissue evidence="2">Leaf</tissue>
    </source>
</reference>
<dbReference type="EMBL" id="NMUH01008737">
    <property type="protein sequence ID" value="MQM19199.1"/>
    <property type="molecule type" value="Genomic_DNA"/>
</dbReference>